<proteinExistence type="predicted"/>
<dbReference type="AlphaFoldDB" id="A0AAD7HS56"/>
<protein>
    <submittedName>
        <fullName evidence="1">Uncharacterized protein</fullName>
    </submittedName>
</protein>
<evidence type="ECO:0000313" key="1">
    <source>
        <dbReference type="EMBL" id="KAJ7727131.1"/>
    </source>
</evidence>
<dbReference type="EMBL" id="JARJLG010000214">
    <property type="protein sequence ID" value="KAJ7727131.1"/>
    <property type="molecule type" value="Genomic_DNA"/>
</dbReference>
<keyword evidence="2" id="KW-1185">Reference proteome</keyword>
<sequence length="75" mass="8254">MSSYVLPKIRAAVQVEGSTSQLAVVYGYVSNNTVEILSVDMTIDMFDEQLDVRALLRGQTGTQRKIISTALFRTG</sequence>
<comment type="caution">
    <text evidence="1">The sequence shown here is derived from an EMBL/GenBank/DDBJ whole genome shotgun (WGS) entry which is preliminary data.</text>
</comment>
<dbReference type="Proteomes" id="UP001215280">
    <property type="component" value="Unassembled WGS sequence"/>
</dbReference>
<name>A0AAD7HS56_9AGAR</name>
<accession>A0AAD7HS56</accession>
<organism evidence="1 2">
    <name type="scientific">Mycena maculata</name>
    <dbReference type="NCBI Taxonomy" id="230809"/>
    <lineage>
        <taxon>Eukaryota</taxon>
        <taxon>Fungi</taxon>
        <taxon>Dikarya</taxon>
        <taxon>Basidiomycota</taxon>
        <taxon>Agaricomycotina</taxon>
        <taxon>Agaricomycetes</taxon>
        <taxon>Agaricomycetidae</taxon>
        <taxon>Agaricales</taxon>
        <taxon>Marasmiineae</taxon>
        <taxon>Mycenaceae</taxon>
        <taxon>Mycena</taxon>
    </lineage>
</organism>
<gene>
    <name evidence="1" type="ORF">DFH07DRAFT_970279</name>
</gene>
<evidence type="ECO:0000313" key="2">
    <source>
        <dbReference type="Proteomes" id="UP001215280"/>
    </source>
</evidence>
<reference evidence="1" key="1">
    <citation type="submission" date="2023-03" db="EMBL/GenBank/DDBJ databases">
        <title>Massive genome expansion in bonnet fungi (Mycena s.s.) driven by repeated elements and novel gene families across ecological guilds.</title>
        <authorList>
            <consortium name="Lawrence Berkeley National Laboratory"/>
            <person name="Harder C.B."/>
            <person name="Miyauchi S."/>
            <person name="Viragh M."/>
            <person name="Kuo A."/>
            <person name="Thoen E."/>
            <person name="Andreopoulos B."/>
            <person name="Lu D."/>
            <person name="Skrede I."/>
            <person name="Drula E."/>
            <person name="Henrissat B."/>
            <person name="Morin E."/>
            <person name="Kohler A."/>
            <person name="Barry K."/>
            <person name="LaButti K."/>
            <person name="Morin E."/>
            <person name="Salamov A."/>
            <person name="Lipzen A."/>
            <person name="Mereny Z."/>
            <person name="Hegedus B."/>
            <person name="Baldrian P."/>
            <person name="Stursova M."/>
            <person name="Weitz H."/>
            <person name="Taylor A."/>
            <person name="Grigoriev I.V."/>
            <person name="Nagy L.G."/>
            <person name="Martin F."/>
            <person name="Kauserud H."/>
        </authorList>
    </citation>
    <scope>NUCLEOTIDE SEQUENCE</scope>
    <source>
        <strain evidence="1">CBHHK188m</strain>
    </source>
</reference>